<evidence type="ECO:0000313" key="2">
    <source>
        <dbReference type="EMBL" id="KAL1835151.1"/>
    </source>
</evidence>
<feature type="compositionally biased region" description="Low complexity" evidence="1">
    <location>
        <begin position="36"/>
        <end position="45"/>
    </location>
</feature>
<feature type="region of interest" description="Disordered" evidence="1">
    <location>
        <begin position="112"/>
        <end position="141"/>
    </location>
</feature>
<reference evidence="2 3" key="1">
    <citation type="journal article" date="2024" name="Commun. Biol.">
        <title>Comparative genomic analysis of thermophilic fungi reveals convergent evolutionary adaptations and gene losses.</title>
        <authorList>
            <person name="Steindorff A.S."/>
            <person name="Aguilar-Pontes M.V."/>
            <person name="Robinson A.J."/>
            <person name="Andreopoulos B."/>
            <person name="LaButti K."/>
            <person name="Kuo A."/>
            <person name="Mondo S."/>
            <person name="Riley R."/>
            <person name="Otillar R."/>
            <person name="Haridas S."/>
            <person name="Lipzen A."/>
            <person name="Grimwood J."/>
            <person name="Schmutz J."/>
            <person name="Clum A."/>
            <person name="Reid I.D."/>
            <person name="Moisan M.C."/>
            <person name="Butler G."/>
            <person name="Nguyen T.T.M."/>
            <person name="Dewar K."/>
            <person name="Conant G."/>
            <person name="Drula E."/>
            <person name="Henrissat B."/>
            <person name="Hansel C."/>
            <person name="Singer S."/>
            <person name="Hutchinson M.I."/>
            <person name="de Vries R.P."/>
            <person name="Natvig D.O."/>
            <person name="Powell A.J."/>
            <person name="Tsang A."/>
            <person name="Grigoriev I.V."/>
        </authorList>
    </citation>
    <scope>NUCLEOTIDE SEQUENCE [LARGE SCALE GENOMIC DNA]</scope>
    <source>
        <strain evidence="2 3">ATCC 24622</strain>
    </source>
</reference>
<organism evidence="2 3">
    <name type="scientific">Phialemonium thermophilum</name>
    <dbReference type="NCBI Taxonomy" id="223376"/>
    <lineage>
        <taxon>Eukaryota</taxon>
        <taxon>Fungi</taxon>
        <taxon>Dikarya</taxon>
        <taxon>Ascomycota</taxon>
        <taxon>Pezizomycotina</taxon>
        <taxon>Sordariomycetes</taxon>
        <taxon>Sordariomycetidae</taxon>
        <taxon>Cephalothecales</taxon>
        <taxon>Cephalothecaceae</taxon>
        <taxon>Phialemonium</taxon>
    </lineage>
</organism>
<evidence type="ECO:0000256" key="1">
    <source>
        <dbReference type="SAM" id="MobiDB-lite"/>
    </source>
</evidence>
<dbReference type="Proteomes" id="UP001586593">
    <property type="component" value="Unassembled WGS sequence"/>
</dbReference>
<feature type="compositionally biased region" description="Polar residues" evidence="1">
    <location>
        <begin position="85"/>
        <end position="96"/>
    </location>
</feature>
<keyword evidence="3" id="KW-1185">Reference proteome</keyword>
<gene>
    <name evidence="2" type="ORF">VTK73DRAFT_6154</name>
</gene>
<feature type="compositionally biased region" description="Basic and acidic residues" evidence="1">
    <location>
        <begin position="122"/>
        <end position="131"/>
    </location>
</feature>
<accession>A0ABR3V117</accession>
<feature type="region of interest" description="Disordered" evidence="1">
    <location>
        <begin position="1"/>
        <end position="96"/>
    </location>
</feature>
<name>A0ABR3V117_9PEZI</name>
<evidence type="ECO:0000313" key="3">
    <source>
        <dbReference type="Proteomes" id="UP001586593"/>
    </source>
</evidence>
<comment type="caution">
    <text evidence="2">The sequence shown here is derived from an EMBL/GenBank/DDBJ whole genome shotgun (WGS) entry which is preliminary data.</text>
</comment>
<feature type="compositionally biased region" description="Basic residues" evidence="1">
    <location>
        <begin position="132"/>
        <end position="141"/>
    </location>
</feature>
<sequence length="141" mass="15132">MVRSSAAGSTAGDPPTSPAAVSTPLHIPSSRPRHGSSTTSASASSQRDRDQDQRADAFHKIHTSAGRADVLTTFNDFAPPPPSLPSSEQRASTGDLVQQGLSGLYSRFKEAVGVAGRASAPHAEDEHDHKDGRRRRRRRRR</sequence>
<dbReference type="EMBL" id="JAZHXJ010003459">
    <property type="protein sequence ID" value="KAL1835151.1"/>
    <property type="molecule type" value="Genomic_DNA"/>
</dbReference>
<feature type="compositionally biased region" description="Basic and acidic residues" evidence="1">
    <location>
        <begin position="46"/>
        <end position="59"/>
    </location>
</feature>
<protein>
    <submittedName>
        <fullName evidence="2">Uncharacterized protein</fullName>
    </submittedName>
</protein>
<proteinExistence type="predicted"/>